<dbReference type="EMBL" id="CM039438">
    <property type="protein sequence ID" value="KAI4301422.1"/>
    <property type="molecule type" value="Genomic_DNA"/>
</dbReference>
<evidence type="ECO:0000313" key="2">
    <source>
        <dbReference type="Proteomes" id="UP000828941"/>
    </source>
</evidence>
<protein>
    <submittedName>
        <fullName evidence="1">Uncharacterized protein</fullName>
    </submittedName>
</protein>
<evidence type="ECO:0000313" key="1">
    <source>
        <dbReference type="EMBL" id="KAI4301422.1"/>
    </source>
</evidence>
<keyword evidence="2" id="KW-1185">Reference proteome</keyword>
<accession>A0ACB9KVP7</accession>
<sequence length="133" mass="15745">MVETKRKVRDDGNQGRKRPKKKVKKQKSSYSKIKARKKSGPRLPSSLQKELERLSPSTTLDSDEDVDSDREIFGKDLYEYEEQQAEEESKKNRRYDPVQVHKSQYEMPDELSEEIKVWNCTFLFSYLSLYFGP</sequence>
<gene>
    <name evidence="1" type="ORF">L6164_034703</name>
</gene>
<reference evidence="1 2" key="1">
    <citation type="journal article" date="2022" name="DNA Res.">
        <title>Chromosomal-level genome assembly of the orchid tree Bauhinia variegata (Leguminosae; Cercidoideae) supports the allotetraploid origin hypothesis of Bauhinia.</title>
        <authorList>
            <person name="Zhong Y."/>
            <person name="Chen Y."/>
            <person name="Zheng D."/>
            <person name="Pang J."/>
            <person name="Liu Y."/>
            <person name="Luo S."/>
            <person name="Meng S."/>
            <person name="Qian L."/>
            <person name="Wei D."/>
            <person name="Dai S."/>
            <person name="Zhou R."/>
        </authorList>
    </citation>
    <scope>NUCLEOTIDE SEQUENCE [LARGE SCALE GENOMIC DNA]</scope>
    <source>
        <strain evidence="1">BV-YZ2020</strain>
    </source>
</reference>
<proteinExistence type="predicted"/>
<dbReference type="Proteomes" id="UP000828941">
    <property type="component" value="Chromosome 13"/>
</dbReference>
<organism evidence="1 2">
    <name type="scientific">Bauhinia variegata</name>
    <name type="common">Purple orchid tree</name>
    <name type="synonym">Phanera variegata</name>
    <dbReference type="NCBI Taxonomy" id="167791"/>
    <lineage>
        <taxon>Eukaryota</taxon>
        <taxon>Viridiplantae</taxon>
        <taxon>Streptophyta</taxon>
        <taxon>Embryophyta</taxon>
        <taxon>Tracheophyta</taxon>
        <taxon>Spermatophyta</taxon>
        <taxon>Magnoliopsida</taxon>
        <taxon>eudicotyledons</taxon>
        <taxon>Gunneridae</taxon>
        <taxon>Pentapetalae</taxon>
        <taxon>rosids</taxon>
        <taxon>fabids</taxon>
        <taxon>Fabales</taxon>
        <taxon>Fabaceae</taxon>
        <taxon>Cercidoideae</taxon>
        <taxon>Cercideae</taxon>
        <taxon>Bauhiniinae</taxon>
        <taxon>Bauhinia</taxon>
    </lineage>
</organism>
<comment type="caution">
    <text evidence="1">The sequence shown here is derived from an EMBL/GenBank/DDBJ whole genome shotgun (WGS) entry which is preliminary data.</text>
</comment>
<name>A0ACB9KVP7_BAUVA</name>